<name>A0A5C3QKB6_9AGAR</name>
<proteinExistence type="predicted"/>
<dbReference type="AlphaFoldDB" id="A0A5C3QKB6"/>
<dbReference type="OrthoDB" id="3133596at2759"/>
<feature type="region of interest" description="Disordered" evidence="1">
    <location>
        <begin position="1"/>
        <end position="45"/>
    </location>
</feature>
<reference evidence="2 3" key="1">
    <citation type="journal article" date="2019" name="Nat. Ecol. Evol.">
        <title>Megaphylogeny resolves global patterns of mushroom evolution.</title>
        <authorList>
            <person name="Varga T."/>
            <person name="Krizsan K."/>
            <person name="Foldi C."/>
            <person name="Dima B."/>
            <person name="Sanchez-Garcia M."/>
            <person name="Sanchez-Ramirez S."/>
            <person name="Szollosi G.J."/>
            <person name="Szarkandi J.G."/>
            <person name="Papp V."/>
            <person name="Albert L."/>
            <person name="Andreopoulos W."/>
            <person name="Angelini C."/>
            <person name="Antonin V."/>
            <person name="Barry K.W."/>
            <person name="Bougher N.L."/>
            <person name="Buchanan P."/>
            <person name="Buyck B."/>
            <person name="Bense V."/>
            <person name="Catcheside P."/>
            <person name="Chovatia M."/>
            <person name="Cooper J."/>
            <person name="Damon W."/>
            <person name="Desjardin D."/>
            <person name="Finy P."/>
            <person name="Geml J."/>
            <person name="Haridas S."/>
            <person name="Hughes K."/>
            <person name="Justo A."/>
            <person name="Karasinski D."/>
            <person name="Kautmanova I."/>
            <person name="Kiss B."/>
            <person name="Kocsube S."/>
            <person name="Kotiranta H."/>
            <person name="LaButti K.M."/>
            <person name="Lechner B.E."/>
            <person name="Liimatainen K."/>
            <person name="Lipzen A."/>
            <person name="Lukacs Z."/>
            <person name="Mihaltcheva S."/>
            <person name="Morgado L.N."/>
            <person name="Niskanen T."/>
            <person name="Noordeloos M.E."/>
            <person name="Ohm R.A."/>
            <person name="Ortiz-Santana B."/>
            <person name="Ovrebo C."/>
            <person name="Racz N."/>
            <person name="Riley R."/>
            <person name="Savchenko A."/>
            <person name="Shiryaev A."/>
            <person name="Soop K."/>
            <person name="Spirin V."/>
            <person name="Szebenyi C."/>
            <person name="Tomsovsky M."/>
            <person name="Tulloss R.E."/>
            <person name="Uehling J."/>
            <person name="Grigoriev I.V."/>
            <person name="Vagvolgyi C."/>
            <person name="Papp T."/>
            <person name="Martin F.M."/>
            <person name="Miettinen O."/>
            <person name="Hibbett D.S."/>
            <person name="Nagy L.G."/>
        </authorList>
    </citation>
    <scope>NUCLEOTIDE SEQUENCE [LARGE SCALE GENOMIC DNA]</scope>
    <source>
        <strain evidence="2 3">CBS 309.79</strain>
    </source>
</reference>
<keyword evidence="3" id="KW-1185">Reference proteome</keyword>
<dbReference type="Proteomes" id="UP000305067">
    <property type="component" value="Unassembled WGS sequence"/>
</dbReference>
<evidence type="ECO:0000313" key="2">
    <source>
        <dbReference type="EMBL" id="TFL02212.1"/>
    </source>
</evidence>
<protein>
    <submittedName>
        <fullName evidence="2">Uncharacterized protein</fullName>
    </submittedName>
</protein>
<evidence type="ECO:0000313" key="3">
    <source>
        <dbReference type="Proteomes" id="UP000305067"/>
    </source>
</evidence>
<organism evidence="2 3">
    <name type="scientific">Pterulicium gracile</name>
    <dbReference type="NCBI Taxonomy" id="1884261"/>
    <lineage>
        <taxon>Eukaryota</taxon>
        <taxon>Fungi</taxon>
        <taxon>Dikarya</taxon>
        <taxon>Basidiomycota</taxon>
        <taxon>Agaricomycotina</taxon>
        <taxon>Agaricomycetes</taxon>
        <taxon>Agaricomycetidae</taxon>
        <taxon>Agaricales</taxon>
        <taxon>Pleurotineae</taxon>
        <taxon>Pterulaceae</taxon>
        <taxon>Pterulicium</taxon>
    </lineage>
</organism>
<accession>A0A5C3QKB6</accession>
<sequence length="168" mass="18872">MKRVSIVRDYVSSHDSSSQFPGRQAISSSSDVVDTSASESEDPPTVCDTLVSASNLQDPINPPPIEKRIFAAQPTASSEDRHLRAHIWHFKDLPLIDSHVHPQFMIVNAGETIVGMTLAERETIKSVYGEEIARRIGLVRDIYVNWTRTLEDEDDMRFRSREYGADAS</sequence>
<dbReference type="EMBL" id="ML178823">
    <property type="protein sequence ID" value="TFL02212.1"/>
    <property type="molecule type" value="Genomic_DNA"/>
</dbReference>
<gene>
    <name evidence="2" type="ORF">BDV98DRAFT_592685</name>
</gene>
<evidence type="ECO:0000256" key="1">
    <source>
        <dbReference type="SAM" id="MobiDB-lite"/>
    </source>
</evidence>
<feature type="compositionally biased region" description="Low complexity" evidence="1">
    <location>
        <begin position="27"/>
        <end position="38"/>
    </location>
</feature>